<reference evidence="5 6" key="1">
    <citation type="journal article" date="2014" name="Int. J. Syst. Evol. Microbiol.">
        <title>Complete genome sequence of Corynebacterium casei LMG S-19264T (=DSM 44701T), isolated from a smear-ripened cheese.</title>
        <authorList>
            <consortium name="US DOE Joint Genome Institute (JGI-PGF)"/>
            <person name="Walter F."/>
            <person name="Albersmeier A."/>
            <person name="Kalinowski J."/>
            <person name="Ruckert C."/>
        </authorList>
    </citation>
    <scope>NUCLEOTIDE SEQUENCE [LARGE SCALE GENOMIC DNA]</scope>
    <source>
        <strain evidence="5 6">CGMCC 1.15896</strain>
    </source>
</reference>
<keyword evidence="3" id="KW-1133">Transmembrane helix</keyword>
<dbReference type="Pfam" id="PF00990">
    <property type="entry name" value="GGDEF"/>
    <property type="match status" value="1"/>
</dbReference>
<organism evidence="5 6">
    <name type="scientific">Pelagibacterium lentulum</name>
    <dbReference type="NCBI Taxonomy" id="2029865"/>
    <lineage>
        <taxon>Bacteria</taxon>
        <taxon>Pseudomonadati</taxon>
        <taxon>Pseudomonadota</taxon>
        <taxon>Alphaproteobacteria</taxon>
        <taxon>Hyphomicrobiales</taxon>
        <taxon>Devosiaceae</taxon>
        <taxon>Pelagibacterium</taxon>
    </lineage>
</organism>
<accession>A0A916RBQ1</accession>
<feature type="transmembrane region" description="Helical" evidence="3">
    <location>
        <begin position="92"/>
        <end position="112"/>
    </location>
</feature>
<gene>
    <name evidence="5" type="ORF">GCM10011499_19010</name>
</gene>
<feature type="transmembrane region" description="Helical" evidence="3">
    <location>
        <begin position="6"/>
        <end position="24"/>
    </location>
</feature>
<dbReference type="RefSeq" id="WP_127074244.1">
    <property type="nucleotide sequence ID" value="NZ_BMKB01000003.1"/>
</dbReference>
<feature type="domain" description="GGDEF" evidence="4">
    <location>
        <begin position="249"/>
        <end position="380"/>
    </location>
</feature>
<feature type="transmembrane region" description="Helical" evidence="3">
    <location>
        <begin position="187"/>
        <end position="210"/>
    </location>
</feature>
<feature type="transmembrane region" description="Helical" evidence="3">
    <location>
        <begin position="151"/>
        <end position="175"/>
    </location>
</feature>
<dbReference type="SUPFAM" id="SSF55073">
    <property type="entry name" value="Nucleotide cyclase"/>
    <property type="match status" value="1"/>
</dbReference>
<dbReference type="InterPro" id="IPR000160">
    <property type="entry name" value="GGDEF_dom"/>
</dbReference>
<dbReference type="PANTHER" id="PTHR45138:SF9">
    <property type="entry name" value="DIGUANYLATE CYCLASE DGCM-RELATED"/>
    <property type="match status" value="1"/>
</dbReference>
<evidence type="ECO:0000259" key="4">
    <source>
        <dbReference type="PROSITE" id="PS50887"/>
    </source>
</evidence>
<dbReference type="NCBIfam" id="TIGR00254">
    <property type="entry name" value="GGDEF"/>
    <property type="match status" value="1"/>
</dbReference>
<evidence type="ECO:0000256" key="2">
    <source>
        <dbReference type="ARBA" id="ARBA00034247"/>
    </source>
</evidence>
<dbReference type="AlphaFoldDB" id="A0A916RBQ1"/>
<keyword evidence="6" id="KW-1185">Reference proteome</keyword>
<keyword evidence="3" id="KW-0472">Membrane</keyword>
<proteinExistence type="predicted"/>
<protein>
    <recommendedName>
        <fullName evidence="1">diguanylate cyclase</fullName>
        <ecNumber evidence="1">2.7.7.65</ecNumber>
    </recommendedName>
</protein>
<dbReference type="InterPro" id="IPR050469">
    <property type="entry name" value="Diguanylate_Cyclase"/>
</dbReference>
<dbReference type="PANTHER" id="PTHR45138">
    <property type="entry name" value="REGULATORY COMPONENTS OF SENSORY TRANSDUCTION SYSTEM"/>
    <property type="match status" value="1"/>
</dbReference>
<dbReference type="EMBL" id="BMKB01000003">
    <property type="protein sequence ID" value="GGA49334.1"/>
    <property type="molecule type" value="Genomic_DNA"/>
</dbReference>
<evidence type="ECO:0000256" key="3">
    <source>
        <dbReference type="SAM" id="Phobius"/>
    </source>
</evidence>
<dbReference type="PROSITE" id="PS50887">
    <property type="entry name" value="GGDEF"/>
    <property type="match status" value="1"/>
</dbReference>
<dbReference type="EC" id="2.7.7.65" evidence="1"/>
<dbReference type="FunFam" id="3.30.70.270:FF:000001">
    <property type="entry name" value="Diguanylate cyclase domain protein"/>
    <property type="match status" value="1"/>
</dbReference>
<evidence type="ECO:0000313" key="6">
    <source>
        <dbReference type="Proteomes" id="UP000596977"/>
    </source>
</evidence>
<name>A0A916RBQ1_9HYPH</name>
<keyword evidence="3" id="KW-0812">Transmembrane</keyword>
<feature type="transmembrane region" description="Helical" evidence="3">
    <location>
        <begin position="61"/>
        <end position="80"/>
    </location>
</feature>
<dbReference type="CDD" id="cd01949">
    <property type="entry name" value="GGDEF"/>
    <property type="match status" value="1"/>
</dbReference>
<dbReference type="OrthoDB" id="9812260at2"/>
<comment type="caution">
    <text evidence="5">The sequence shown here is derived from an EMBL/GenBank/DDBJ whole genome shotgun (WGS) entry which is preliminary data.</text>
</comment>
<dbReference type="Gene3D" id="3.30.70.270">
    <property type="match status" value="1"/>
</dbReference>
<dbReference type="SMART" id="SM00267">
    <property type="entry name" value="GGDEF"/>
    <property type="match status" value="1"/>
</dbReference>
<feature type="transmembrane region" description="Helical" evidence="3">
    <location>
        <begin position="36"/>
        <end position="55"/>
    </location>
</feature>
<dbReference type="InterPro" id="IPR043128">
    <property type="entry name" value="Rev_trsase/Diguanyl_cyclase"/>
</dbReference>
<feature type="transmembrane region" description="Helical" evidence="3">
    <location>
        <begin position="118"/>
        <end position="139"/>
    </location>
</feature>
<evidence type="ECO:0000256" key="1">
    <source>
        <dbReference type="ARBA" id="ARBA00012528"/>
    </source>
</evidence>
<comment type="catalytic activity">
    <reaction evidence="2">
        <text>2 GTP = 3',3'-c-di-GMP + 2 diphosphate</text>
        <dbReference type="Rhea" id="RHEA:24898"/>
        <dbReference type="ChEBI" id="CHEBI:33019"/>
        <dbReference type="ChEBI" id="CHEBI:37565"/>
        <dbReference type="ChEBI" id="CHEBI:58805"/>
        <dbReference type="EC" id="2.7.7.65"/>
    </reaction>
</comment>
<dbReference type="Proteomes" id="UP000596977">
    <property type="component" value="Unassembled WGS sequence"/>
</dbReference>
<dbReference type="GO" id="GO:0052621">
    <property type="term" value="F:diguanylate cyclase activity"/>
    <property type="evidence" value="ECO:0007669"/>
    <property type="project" value="UniProtKB-EC"/>
</dbReference>
<dbReference type="InterPro" id="IPR029787">
    <property type="entry name" value="Nucleotide_cyclase"/>
</dbReference>
<sequence>MELDSNTLFVANTIILVVMALAFLSAHLSREREQYWLSWTLANISLAAALLIIIFEASLPPFAVGTGAHALLLLGFGLCLKAAREFSRRSPLPIPTYGPTLFFAVFSLLPFIATQPGLAFTVVNILLAAVTALVAYEFWRDRADRLPSRYGICAAYLIMAGSFGMRATQGLIAGWDFVEYLPRDQILTLHLTIALVHTVGSGAFAISIAYERGAVQLRRDARSDSLTGLLNRRAFEEQMQAVLDKPEQDSFCLILLDIDHFKHVNDQYGHAVGDEALRACACVFRKTLRANDVVARIGGEEFAAMLENIRREEALVIAERIRKALGDLEVMTTKGPIRITLSAGLHFSSNRSNFDAILQAADAALYRAKRNGRNRIEMAT</sequence>
<evidence type="ECO:0000313" key="5">
    <source>
        <dbReference type="EMBL" id="GGA49334.1"/>
    </source>
</evidence>